<evidence type="ECO:0000313" key="2">
    <source>
        <dbReference type="EMBL" id="KAJ5206063.1"/>
    </source>
</evidence>
<keyword evidence="3" id="KW-1185">Reference proteome</keyword>
<dbReference type="EMBL" id="JAPQKP010000002">
    <property type="protein sequence ID" value="KAJ5206063.1"/>
    <property type="molecule type" value="Genomic_DNA"/>
</dbReference>
<dbReference type="AlphaFoldDB" id="A0A9W9MRG3"/>
<dbReference type="OrthoDB" id="432234at2759"/>
<feature type="region of interest" description="Disordered" evidence="1">
    <location>
        <begin position="69"/>
        <end position="114"/>
    </location>
</feature>
<proteinExistence type="predicted"/>
<evidence type="ECO:0000256" key="1">
    <source>
        <dbReference type="SAM" id="MobiDB-lite"/>
    </source>
</evidence>
<evidence type="ECO:0000313" key="3">
    <source>
        <dbReference type="Proteomes" id="UP001150879"/>
    </source>
</evidence>
<gene>
    <name evidence="2" type="ORF">N7472_002511</name>
</gene>
<accession>A0A9W9MRG3</accession>
<dbReference type="Proteomes" id="UP001150879">
    <property type="component" value="Unassembled WGS sequence"/>
</dbReference>
<comment type="caution">
    <text evidence="2">The sequence shown here is derived from an EMBL/GenBank/DDBJ whole genome shotgun (WGS) entry which is preliminary data.</text>
</comment>
<reference evidence="2" key="2">
    <citation type="journal article" date="2023" name="IMA Fungus">
        <title>Comparative genomic study of the Penicillium genus elucidates a diverse pangenome and 15 lateral gene transfer events.</title>
        <authorList>
            <person name="Petersen C."/>
            <person name="Sorensen T."/>
            <person name="Nielsen M.R."/>
            <person name="Sondergaard T.E."/>
            <person name="Sorensen J.L."/>
            <person name="Fitzpatrick D.A."/>
            <person name="Frisvad J.C."/>
            <person name="Nielsen K.L."/>
        </authorList>
    </citation>
    <scope>NUCLEOTIDE SEQUENCE</scope>
    <source>
        <strain evidence="2">IBT 16849</strain>
    </source>
</reference>
<protein>
    <submittedName>
        <fullName evidence="2">Uncharacterized protein</fullName>
    </submittedName>
</protein>
<feature type="compositionally biased region" description="Low complexity" evidence="1">
    <location>
        <begin position="79"/>
        <end position="89"/>
    </location>
</feature>
<feature type="region of interest" description="Disordered" evidence="1">
    <location>
        <begin position="1"/>
        <end position="33"/>
    </location>
</feature>
<reference evidence="2" key="1">
    <citation type="submission" date="2022-11" db="EMBL/GenBank/DDBJ databases">
        <authorList>
            <person name="Petersen C."/>
        </authorList>
    </citation>
    <scope>NUCLEOTIDE SEQUENCE</scope>
    <source>
        <strain evidence="2">IBT 16849</strain>
    </source>
</reference>
<feature type="compositionally biased region" description="Pro residues" evidence="1">
    <location>
        <begin position="90"/>
        <end position="109"/>
    </location>
</feature>
<name>A0A9W9MRG3_9EURO</name>
<sequence length="212" mass="23606">MDPHPPLPPTEEVSAPIESSPDPLNYAYVEGLPDPPSRTYTQCLRTLPLDQFHSEFRSGEVKRCQRCRDNSTRSKAKARAQAQALLRDPPLLPLPEQAPLPEQPSPLTPTDPETHTCPTLLTAESRLSDPAISGQEGSLIQWLCNRLQSYSMETCSRCRQRQLNTKLADGVCSDYRKAGIGQAVELFSALDNIQPDEMPLMLLELSQVEEIL</sequence>
<organism evidence="2 3">
    <name type="scientific">Penicillium cf. griseofulvum</name>
    <dbReference type="NCBI Taxonomy" id="2972120"/>
    <lineage>
        <taxon>Eukaryota</taxon>
        <taxon>Fungi</taxon>
        <taxon>Dikarya</taxon>
        <taxon>Ascomycota</taxon>
        <taxon>Pezizomycotina</taxon>
        <taxon>Eurotiomycetes</taxon>
        <taxon>Eurotiomycetidae</taxon>
        <taxon>Eurotiales</taxon>
        <taxon>Aspergillaceae</taxon>
        <taxon>Penicillium</taxon>
    </lineage>
</organism>